<feature type="transmembrane region" description="Helical" evidence="7">
    <location>
        <begin position="58"/>
        <end position="78"/>
    </location>
</feature>
<feature type="transmembrane region" description="Helical" evidence="7">
    <location>
        <begin position="112"/>
        <end position="130"/>
    </location>
</feature>
<evidence type="ECO:0000313" key="10">
    <source>
        <dbReference type="Proteomes" id="UP000664277"/>
    </source>
</evidence>
<reference evidence="9" key="1">
    <citation type="submission" date="2021-02" db="EMBL/GenBank/DDBJ databases">
        <title>Genome-Resolved Metagenomics of a Microbial Community Performing Photosynthetic Biological Nutrient Removal.</title>
        <authorList>
            <person name="Mcdaniel E.A."/>
        </authorList>
    </citation>
    <scope>NUCLEOTIDE SEQUENCE</scope>
    <source>
        <strain evidence="9">UWPOB_OBS1</strain>
    </source>
</reference>
<dbReference type="InterPro" id="IPR032816">
    <property type="entry name" value="VTT_dom"/>
</dbReference>
<evidence type="ECO:0000256" key="1">
    <source>
        <dbReference type="ARBA" id="ARBA00004651"/>
    </source>
</evidence>
<dbReference type="Proteomes" id="UP000664277">
    <property type="component" value="Unassembled WGS sequence"/>
</dbReference>
<dbReference type="PANTHER" id="PTHR42709">
    <property type="entry name" value="ALKALINE PHOSPHATASE LIKE PROTEIN"/>
    <property type="match status" value="1"/>
</dbReference>
<comment type="similarity">
    <text evidence="2">Belongs to the DedA family.</text>
</comment>
<feature type="transmembrane region" description="Helical" evidence="7">
    <location>
        <begin position="176"/>
        <end position="197"/>
    </location>
</feature>
<proteinExistence type="inferred from homology"/>
<accession>A0A8J7TKJ2</accession>
<dbReference type="InterPro" id="IPR051311">
    <property type="entry name" value="DedA_domain"/>
</dbReference>
<feature type="domain" description="VTT" evidence="8">
    <location>
        <begin position="38"/>
        <end position="163"/>
    </location>
</feature>
<feature type="transmembrane region" description="Helical" evidence="7">
    <location>
        <begin position="142"/>
        <end position="164"/>
    </location>
</feature>
<keyword evidence="6 7" id="KW-0472">Membrane</keyword>
<evidence type="ECO:0000256" key="2">
    <source>
        <dbReference type="ARBA" id="ARBA00010792"/>
    </source>
</evidence>
<keyword evidence="3" id="KW-1003">Cell membrane</keyword>
<evidence type="ECO:0000256" key="6">
    <source>
        <dbReference type="ARBA" id="ARBA00023136"/>
    </source>
</evidence>
<dbReference type="EMBL" id="JAFLCK010000001">
    <property type="protein sequence ID" value="MBN8658956.1"/>
    <property type="molecule type" value="Genomic_DNA"/>
</dbReference>
<evidence type="ECO:0000313" key="9">
    <source>
        <dbReference type="EMBL" id="MBN8658956.1"/>
    </source>
</evidence>
<protein>
    <submittedName>
        <fullName evidence="9">DedA family protein</fullName>
    </submittedName>
</protein>
<dbReference type="Pfam" id="PF09335">
    <property type="entry name" value="VTT_dom"/>
    <property type="match status" value="1"/>
</dbReference>
<comment type="caution">
    <text evidence="9">The sequence shown here is derived from an EMBL/GenBank/DDBJ whole genome shotgun (WGS) entry which is preliminary data.</text>
</comment>
<name>A0A8J7TKJ2_9BACT</name>
<evidence type="ECO:0000256" key="3">
    <source>
        <dbReference type="ARBA" id="ARBA00022475"/>
    </source>
</evidence>
<evidence type="ECO:0000256" key="7">
    <source>
        <dbReference type="SAM" id="Phobius"/>
    </source>
</evidence>
<evidence type="ECO:0000256" key="4">
    <source>
        <dbReference type="ARBA" id="ARBA00022692"/>
    </source>
</evidence>
<organism evidence="9 10">
    <name type="scientific">Candidatus Obscuribacter phosphatis</name>
    <dbReference type="NCBI Taxonomy" id="1906157"/>
    <lineage>
        <taxon>Bacteria</taxon>
        <taxon>Bacillati</taxon>
        <taxon>Candidatus Melainabacteria</taxon>
        <taxon>Candidatus Obscuribacterales</taxon>
        <taxon>Candidatus Obscuribacteraceae</taxon>
        <taxon>Candidatus Obscuribacter</taxon>
    </lineage>
</organism>
<dbReference type="AlphaFoldDB" id="A0A8J7TKJ2"/>
<comment type="subcellular location">
    <subcellularLocation>
        <location evidence="1">Cell membrane</location>
        <topology evidence="1">Multi-pass membrane protein</topology>
    </subcellularLocation>
</comment>
<evidence type="ECO:0000259" key="8">
    <source>
        <dbReference type="Pfam" id="PF09335"/>
    </source>
</evidence>
<sequence length="203" mass="23155">MLHQLIDPILLWIKDQVAQGGYLAVMIMMAIESANIPLPSEAIMPTAGILVQQNKMNFHLAALAGAVGCVIGSIPSYFLGKYGGRPFLAKYGRYLLLKEKELELAEKWVDKYGDMTFFVCRMLPVVRTFISFPAGVLKAHFLMFNIFTFVGSLIWCYFLTWVGVYFGENMETFRSIWHKFDLVIVLVCVGGFGYYLYRHLKHD</sequence>
<dbReference type="GO" id="GO:0005886">
    <property type="term" value="C:plasma membrane"/>
    <property type="evidence" value="ECO:0007669"/>
    <property type="project" value="UniProtKB-SubCell"/>
</dbReference>
<keyword evidence="4 7" id="KW-0812">Transmembrane</keyword>
<dbReference type="PANTHER" id="PTHR42709:SF6">
    <property type="entry name" value="UNDECAPRENYL PHOSPHATE TRANSPORTER A"/>
    <property type="match status" value="1"/>
</dbReference>
<evidence type="ECO:0000256" key="5">
    <source>
        <dbReference type="ARBA" id="ARBA00022989"/>
    </source>
</evidence>
<gene>
    <name evidence="9" type="ORF">J0M35_01230</name>
</gene>
<feature type="transmembrane region" description="Helical" evidence="7">
    <location>
        <begin position="20"/>
        <end position="38"/>
    </location>
</feature>
<keyword evidence="5 7" id="KW-1133">Transmembrane helix</keyword>